<evidence type="ECO:0000313" key="4">
    <source>
        <dbReference type="EMBL" id="WAI01453.1"/>
    </source>
</evidence>
<sequence>MKLKKGMRELSVLLTVMMVTLAVGCLGLDQQYPEENVTSIECLESSGFGGNMTVDEMQNNSTICVKLHESFTIRLNENRRTGYQWYMTASPGLRISDGGVIWYDEDGNPSPTFIGIRGVREWNVTTVNTGVQTISAIHRRPEFISGEEATFNLTIVVE</sequence>
<keyword evidence="1" id="KW-0646">Protease inhibitor</keyword>
<evidence type="ECO:0000256" key="2">
    <source>
        <dbReference type="ARBA" id="ARBA00022704"/>
    </source>
</evidence>
<proteinExistence type="predicted"/>
<dbReference type="PANTHER" id="PTHR36530:SF1">
    <property type="entry name" value="AMOEBIASIN-1"/>
    <property type="match status" value="1"/>
</dbReference>
<protein>
    <submittedName>
        <fullName evidence="4">Protease inhibitor I42 family protein</fullName>
    </submittedName>
</protein>
<dbReference type="Proteomes" id="UP001163096">
    <property type="component" value="Chromosome"/>
</dbReference>
<reference evidence="4" key="1">
    <citation type="submission" date="2022-11" db="EMBL/GenBank/DDBJ databases">
        <title>Complete genome sequence of Methanogenium organophilum DSM 3596.</title>
        <authorList>
            <person name="Chen S.-C."/>
            <person name="Lai S.-J."/>
            <person name="You Y.-T."/>
        </authorList>
    </citation>
    <scope>NUCLEOTIDE SEQUENCE</scope>
    <source>
        <strain evidence="4">DSM 3596</strain>
    </source>
</reference>
<dbReference type="GeneID" id="76833607"/>
<dbReference type="InterPro" id="IPR052781">
    <property type="entry name" value="Cys_protease_inhibitor_I42"/>
</dbReference>
<gene>
    <name evidence="4" type="ORF">OU421_00855</name>
</gene>
<evidence type="ECO:0000259" key="3">
    <source>
        <dbReference type="Pfam" id="PF09394"/>
    </source>
</evidence>
<dbReference type="AlphaFoldDB" id="A0A9X9S4S1"/>
<keyword evidence="2" id="KW-0789">Thiol protease inhibitor</keyword>
<dbReference type="InterPro" id="IPR036331">
    <property type="entry name" value="Chagasin-like_sf"/>
</dbReference>
<keyword evidence="5" id="KW-1185">Reference proteome</keyword>
<dbReference type="SUPFAM" id="SSF141066">
    <property type="entry name" value="ICP-like"/>
    <property type="match status" value="1"/>
</dbReference>
<dbReference type="RefSeq" id="WP_268186686.1">
    <property type="nucleotide sequence ID" value="NZ_CP113361.1"/>
</dbReference>
<dbReference type="EMBL" id="CP113361">
    <property type="protein sequence ID" value="WAI01453.1"/>
    <property type="molecule type" value="Genomic_DNA"/>
</dbReference>
<accession>A0A9X9S4S1</accession>
<name>A0A9X9S4S1_METOG</name>
<dbReference type="KEGG" id="mou:OU421_00855"/>
<evidence type="ECO:0000313" key="5">
    <source>
        <dbReference type="Proteomes" id="UP001163096"/>
    </source>
</evidence>
<dbReference type="Gene3D" id="2.60.40.2020">
    <property type="match status" value="1"/>
</dbReference>
<dbReference type="PROSITE" id="PS51257">
    <property type="entry name" value="PROKAR_LIPOPROTEIN"/>
    <property type="match status" value="1"/>
</dbReference>
<dbReference type="InterPro" id="IPR018990">
    <property type="entry name" value="Prot_inh_I42_chagasin"/>
</dbReference>
<dbReference type="PANTHER" id="PTHR36530">
    <property type="entry name" value="INHIBITOR OF CYSTEINE PEPTIDASE"/>
    <property type="match status" value="1"/>
</dbReference>
<evidence type="ECO:0000256" key="1">
    <source>
        <dbReference type="ARBA" id="ARBA00022690"/>
    </source>
</evidence>
<dbReference type="GO" id="GO:0004869">
    <property type="term" value="F:cysteine-type endopeptidase inhibitor activity"/>
    <property type="evidence" value="ECO:0007669"/>
    <property type="project" value="UniProtKB-KW"/>
</dbReference>
<organism evidence="4 5">
    <name type="scientific">Methanogenium organophilum</name>
    <dbReference type="NCBI Taxonomy" id="2199"/>
    <lineage>
        <taxon>Archaea</taxon>
        <taxon>Methanobacteriati</taxon>
        <taxon>Methanobacteriota</taxon>
        <taxon>Stenosarchaea group</taxon>
        <taxon>Methanomicrobia</taxon>
        <taxon>Methanomicrobiales</taxon>
        <taxon>Methanomicrobiaceae</taxon>
        <taxon>Methanogenium</taxon>
    </lineage>
</organism>
<dbReference type="Pfam" id="PF09394">
    <property type="entry name" value="Inhibitor_I42"/>
    <property type="match status" value="1"/>
</dbReference>
<feature type="domain" description="Proteinase inhibitor I42 chagasin" evidence="3">
    <location>
        <begin position="65"/>
        <end position="155"/>
    </location>
</feature>